<keyword evidence="1" id="KW-1133">Transmembrane helix</keyword>
<proteinExistence type="predicted"/>
<organism evidence="2 3">
    <name type="scientific">Aspergillus bombycis</name>
    <dbReference type="NCBI Taxonomy" id="109264"/>
    <lineage>
        <taxon>Eukaryota</taxon>
        <taxon>Fungi</taxon>
        <taxon>Dikarya</taxon>
        <taxon>Ascomycota</taxon>
        <taxon>Pezizomycotina</taxon>
        <taxon>Eurotiomycetes</taxon>
        <taxon>Eurotiomycetidae</taxon>
        <taxon>Eurotiales</taxon>
        <taxon>Aspergillaceae</taxon>
        <taxon>Aspergillus</taxon>
    </lineage>
</organism>
<evidence type="ECO:0000256" key="1">
    <source>
        <dbReference type="SAM" id="Phobius"/>
    </source>
</evidence>
<dbReference type="EMBL" id="LYCR01000075">
    <property type="protein sequence ID" value="OGM43184.1"/>
    <property type="molecule type" value="Genomic_DNA"/>
</dbReference>
<name>A0A1F7ZUP4_9EURO</name>
<feature type="transmembrane region" description="Helical" evidence="1">
    <location>
        <begin position="133"/>
        <end position="151"/>
    </location>
</feature>
<dbReference type="Proteomes" id="UP000179179">
    <property type="component" value="Unassembled WGS sequence"/>
</dbReference>
<reference evidence="2 3" key="1">
    <citation type="journal article" date="2016" name="Genome Biol. Evol.">
        <title>Draft genome sequence of an aflatoxigenic Aspergillus species, A. bombycis.</title>
        <authorList>
            <person name="Moore G.G."/>
            <person name="Mack B.M."/>
            <person name="Beltz S.B."/>
            <person name="Gilbert M.K."/>
        </authorList>
    </citation>
    <scope>NUCLEOTIDE SEQUENCE [LARGE SCALE GENOMIC DNA]</scope>
    <source>
        <strain evidence="3">NRRL 26010</strain>
    </source>
</reference>
<dbReference type="OrthoDB" id="4491990at2759"/>
<dbReference type="GeneID" id="34452246"/>
<evidence type="ECO:0000313" key="2">
    <source>
        <dbReference type="EMBL" id="OGM43184.1"/>
    </source>
</evidence>
<keyword evidence="1" id="KW-0472">Membrane</keyword>
<dbReference type="AlphaFoldDB" id="A0A1F7ZUP4"/>
<keyword evidence="1" id="KW-0812">Transmembrane</keyword>
<feature type="transmembrane region" description="Helical" evidence="1">
    <location>
        <begin position="93"/>
        <end position="113"/>
    </location>
</feature>
<feature type="transmembrane region" description="Helical" evidence="1">
    <location>
        <begin position="12"/>
        <end position="29"/>
    </location>
</feature>
<comment type="caution">
    <text evidence="2">The sequence shown here is derived from an EMBL/GenBank/DDBJ whole genome shotgun (WGS) entry which is preliminary data.</text>
</comment>
<dbReference type="RefSeq" id="XP_022386901.1">
    <property type="nucleotide sequence ID" value="XM_022535985.1"/>
</dbReference>
<protein>
    <submittedName>
        <fullName evidence="2">Uncharacterized protein</fullName>
    </submittedName>
</protein>
<keyword evidence="3" id="KW-1185">Reference proteome</keyword>
<gene>
    <name evidence="2" type="ORF">ABOM_008856</name>
</gene>
<sequence length="188" mass="21171">MSLVDISWTRSSIAAITNLGLYLFLVQSIPPNWSPLIPVAQIACEPVFHYLAGAEKTPRYNMLVAPLLHASNCFEWGVRQVAWIPRLTVAPPIYLALILVSRLLLDMHLLTVFRHRKDLQWARQHILLPTHTLICYLAAMLLVEHAGIPVVTYIKPIVVIFMDGVGFLPHIIPASYAIAFDQVKIMKS</sequence>
<evidence type="ECO:0000313" key="3">
    <source>
        <dbReference type="Proteomes" id="UP000179179"/>
    </source>
</evidence>
<accession>A0A1F7ZUP4</accession>
<feature type="transmembrane region" description="Helical" evidence="1">
    <location>
        <begin position="157"/>
        <end position="179"/>
    </location>
</feature>